<dbReference type="SUPFAM" id="SSF144091">
    <property type="entry name" value="Rhomboid-like"/>
    <property type="match status" value="1"/>
</dbReference>
<dbReference type="GO" id="GO:0004252">
    <property type="term" value="F:serine-type endopeptidase activity"/>
    <property type="evidence" value="ECO:0007669"/>
    <property type="project" value="InterPro"/>
</dbReference>
<feature type="transmembrane region" description="Helical" evidence="5">
    <location>
        <begin position="139"/>
        <end position="157"/>
    </location>
</feature>
<keyword evidence="2 5" id="KW-0812">Transmembrane</keyword>
<feature type="domain" description="Peptidase S54 rhomboid" evidence="6">
    <location>
        <begin position="51"/>
        <end position="199"/>
    </location>
</feature>
<evidence type="ECO:0000313" key="7">
    <source>
        <dbReference type="EMBL" id="QYM77802.1"/>
    </source>
</evidence>
<name>A0A8F9TTH0_9BACT</name>
<comment type="subcellular location">
    <subcellularLocation>
        <location evidence="1">Membrane</location>
        <topology evidence="1">Multi-pass membrane protein</topology>
    </subcellularLocation>
</comment>
<evidence type="ECO:0000256" key="5">
    <source>
        <dbReference type="SAM" id="Phobius"/>
    </source>
</evidence>
<dbReference type="InterPro" id="IPR022764">
    <property type="entry name" value="Peptidase_S54_rhomboid_dom"/>
</dbReference>
<keyword evidence="8" id="KW-1185">Reference proteome</keyword>
<dbReference type="NCBIfam" id="TIGR03902">
    <property type="entry name" value="rhom_GG_sort"/>
    <property type="match status" value="1"/>
</dbReference>
<sequence length="207" mass="23528">MNELQTSLRRLFARDKFPWVFLALTIFAVVIQLHPAWRAGLIYDRRALQHGEIWRLWSGHFVHFGWPHLVADAGLFLILGRLLERKYPVALRISAVLMPVVISVALYTCDPALERYAGLSAVNLGLLLFYAFQGWQRNRWDWFWPTILAIYIGEVVLEATRGQGHGGGFIQFDDPSIHVATSAHIAGGLYGFALWLCCRRRAKPNAG</sequence>
<dbReference type="KEGG" id="ole:K0B96_10765"/>
<accession>A0A8F9TTH0</accession>
<dbReference type="EMBL" id="CP080507">
    <property type="protein sequence ID" value="QYM77802.1"/>
    <property type="molecule type" value="Genomic_DNA"/>
</dbReference>
<feature type="transmembrane region" description="Helical" evidence="5">
    <location>
        <begin position="89"/>
        <end position="107"/>
    </location>
</feature>
<organism evidence="7 8">
    <name type="scientific">Horticoccus luteus</name>
    <dbReference type="NCBI Taxonomy" id="2862869"/>
    <lineage>
        <taxon>Bacteria</taxon>
        <taxon>Pseudomonadati</taxon>
        <taxon>Verrucomicrobiota</taxon>
        <taxon>Opitutia</taxon>
        <taxon>Opitutales</taxon>
        <taxon>Opitutaceae</taxon>
        <taxon>Horticoccus</taxon>
    </lineage>
</organism>
<evidence type="ECO:0000259" key="6">
    <source>
        <dbReference type="Pfam" id="PF01694"/>
    </source>
</evidence>
<keyword evidence="4 5" id="KW-0472">Membrane</keyword>
<evidence type="ECO:0000256" key="3">
    <source>
        <dbReference type="ARBA" id="ARBA00022989"/>
    </source>
</evidence>
<dbReference type="InterPro" id="IPR023826">
    <property type="entry name" value="Rhom-like_SP_proteobac"/>
</dbReference>
<dbReference type="Proteomes" id="UP000825051">
    <property type="component" value="Chromosome"/>
</dbReference>
<evidence type="ECO:0000256" key="4">
    <source>
        <dbReference type="ARBA" id="ARBA00023136"/>
    </source>
</evidence>
<dbReference type="RefSeq" id="WP_220160906.1">
    <property type="nucleotide sequence ID" value="NZ_CP080507.1"/>
</dbReference>
<feature type="transmembrane region" description="Helical" evidence="5">
    <location>
        <begin position="17"/>
        <end position="37"/>
    </location>
</feature>
<dbReference type="InterPro" id="IPR035952">
    <property type="entry name" value="Rhomboid-like_sf"/>
</dbReference>
<dbReference type="EC" id="3.4.21.-" evidence="7"/>
<keyword evidence="3 5" id="KW-1133">Transmembrane helix</keyword>
<evidence type="ECO:0000256" key="2">
    <source>
        <dbReference type="ARBA" id="ARBA00022692"/>
    </source>
</evidence>
<feature type="transmembrane region" description="Helical" evidence="5">
    <location>
        <begin position="57"/>
        <end position="77"/>
    </location>
</feature>
<feature type="transmembrane region" description="Helical" evidence="5">
    <location>
        <begin position="113"/>
        <end position="132"/>
    </location>
</feature>
<dbReference type="Gene3D" id="1.20.1540.10">
    <property type="entry name" value="Rhomboid-like"/>
    <property type="match status" value="1"/>
</dbReference>
<reference evidence="7" key="1">
    <citation type="submission" date="2021-08" db="EMBL/GenBank/DDBJ databases">
        <title>Genome of a novel bacterium of the phylum Verrucomicrobia, Oleiharenicola sp. KSB-15.</title>
        <authorList>
            <person name="Chung J.-H."/>
            <person name="Ahn J.-H."/>
            <person name="Yoon Y."/>
            <person name="Kim D.-Y."/>
            <person name="An S.-H."/>
            <person name="Park I."/>
            <person name="Yeon J."/>
        </authorList>
    </citation>
    <scope>NUCLEOTIDE SEQUENCE</scope>
    <source>
        <strain evidence="7">KSB-15</strain>
    </source>
</reference>
<feature type="transmembrane region" description="Helical" evidence="5">
    <location>
        <begin position="177"/>
        <end position="198"/>
    </location>
</feature>
<evidence type="ECO:0000256" key="1">
    <source>
        <dbReference type="ARBA" id="ARBA00004141"/>
    </source>
</evidence>
<keyword evidence="7" id="KW-0378">Hydrolase</keyword>
<gene>
    <name evidence="7" type="primary">rrtA</name>
    <name evidence="7" type="ORF">K0B96_10765</name>
</gene>
<dbReference type="AlphaFoldDB" id="A0A8F9TTH0"/>
<dbReference type="GO" id="GO:0016020">
    <property type="term" value="C:membrane"/>
    <property type="evidence" value="ECO:0007669"/>
    <property type="project" value="UniProtKB-SubCell"/>
</dbReference>
<dbReference type="Pfam" id="PF01694">
    <property type="entry name" value="Rhomboid"/>
    <property type="match status" value="1"/>
</dbReference>
<proteinExistence type="predicted"/>
<protein>
    <submittedName>
        <fullName evidence="7">Rhombosortase</fullName>
        <ecNumber evidence="7">3.4.21.-</ecNumber>
    </submittedName>
</protein>
<evidence type="ECO:0000313" key="8">
    <source>
        <dbReference type="Proteomes" id="UP000825051"/>
    </source>
</evidence>